<dbReference type="FunFam" id="3.30.160.60:FF:000201">
    <property type="entry name" value="C2H2 finger domain protein (Gli3)"/>
    <property type="match status" value="1"/>
</dbReference>
<dbReference type="PANTHER" id="PTHR19818:SF137">
    <property type="entry name" value="INO80 COMPLEX SUBUNIT 1"/>
    <property type="match status" value="1"/>
</dbReference>
<dbReference type="Pfam" id="PF23561">
    <property type="entry name" value="zf-C2H2_15"/>
    <property type="match status" value="1"/>
</dbReference>
<dbReference type="AlphaFoldDB" id="H8X1S9"/>
<dbReference type="GO" id="GO:0005634">
    <property type="term" value="C:nucleus"/>
    <property type="evidence" value="ECO:0007669"/>
    <property type="project" value="UniProtKB-ARBA"/>
</dbReference>
<dbReference type="eggNOG" id="KOG1721">
    <property type="taxonomic scope" value="Eukaryota"/>
</dbReference>
<dbReference type="GO" id="GO:0000976">
    <property type="term" value="F:transcription cis-regulatory region binding"/>
    <property type="evidence" value="ECO:0007669"/>
    <property type="project" value="UniProtKB-ARBA"/>
</dbReference>
<dbReference type="Proteomes" id="UP000005018">
    <property type="component" value="Chromosome 2"/>
</dbReference>
<evidence type="ECO:0000256" key="2">
    <source>
        <dbReference type="ARBA" id="ARBA00022737"/>
    </source>
</evidence>
<proteinExistence type="predicted"/>
<evidence type="ECO:0000256" key="5">
    <source>
        <dbReference type="PROSITE-ProRule" id="PRU00042"/>
    </source>
</evidence>
<dbReference type="KEGG" id="cot:CORT_0B07790"/>
<gene>
    <name evidence="8" type="ORF">CORT_0B07790</name>
</gene>
<keyword evidence="1" id="KW-0479">Metal-binding</keyword>
<evidence type="ECO:0000256" key="6">
    <source>
        <dbReference type="SAM" id="MobiDB-lite"/>
    </source>
</evidence>
<dbReference type="InterPro" id="IPR050329">
    <property type="entry name" value="GLI_C2H2-zinc-finger"/>
</dbReference>
<evidence type="ECO:0000256" key="3">
    <source>
        <dbReference type="ARBA" id="ARBA00022771"/>
    </source>
</evidence>
<evidence type="ECO:0000313" key="8">
    <source>
        <dbReference type="EMBL" id="CCG22484.1"/>
    </source>
</evidence>
<dbReference type="EMBL" id="HE681720">
    <property type="protein sequence ID" value="CCG22484.1"/>
    <property type="molecule type" value="Genomic_DNA"/>
</dbReference>
<dbReference type="SUPFAM" id="SSF57667">
    <property type="entry name" value="beta-beta-alpha zinc fingers"/>
    <property type="match status" value="1"/>
</dbReference>
<dbReference type="PROSITE" id="PS50157">
    <property type="entry name" value="ZINC_FINGER_C2H2_2"/>
    <property type="match status" value="2"/>
</dbReference>
<keyword evidence="3 5" id="KW-0863">Zinc-finger</keyword>
<feature type="domain" description="C2H2-type" evidence="7">
    <location>
        <begin position="107"/>
        <end position="134"/>
    </location>
</feature>
<dbReference type="HOGENOM" id="CLU_773852_0_0_1"/>
<dbReference type="GO" id="GO:0008270">
    <property type="term" value="F:zinc ion binding"/>
    <property type="evidence" value="ECO:0007669"/>
    <property type="project" value="UniProtKB-KW"/>
</dbReference>
<dbReference type="InterPro" id="IPR056436">
    <property type="entry name" value="Znf-C2H2_ZIC1-5/GLI1-3-like"/>
</dbReference>
<dbReference type="Gene3D" id="3.30.160.60">
    <property type="entry name" value="Classic Zinc Finger"/>
    <property type="match status" value="3"/>
</dbReference>
<dbReference type="InterPro" id="IPR036236">
    <property type="entry name" value="Znf_C2H2_sf"/>
</dbReference>
<dbReference type="GO" id="GO:0000981">
    <property type="term" value="F:DNA-binding transcription factor activity, RNA polymerase II-specific"/>
    <property type="evidence" value="ECO:0007669"/>
    <property type="project" value="UniProtKB-ARBA"/>
</dbReference>
<keyword evidence="2" id="KW-0677">Repeat</keyword>
<accession>H8X1S9</accession>
<reference evidence="8 9" key="1">
    <citation type="journal article" date="2012" name="PLoS ONE">
        <title>Sequence and analysis of the genome of the pathogenic yeast Candida orthopsilosis.</title>
        <authorList>
            <person name="Riccombeni A."/>
            <person name="Vidanes G."/>
            <person name="Proux-Wera E."/>
            <person name="Wolfe K.H."/>
            <person name="Butler G."/>
        </authorList>
    </citation>
    <scope>NUCLEOTIDE SEQUENCE [LARGE SCALE GENOMIC DNA]</scope>
    <source>
        <strain evidence="8 9">Co 90-125</strain>
    </source>
</reference>
<dbReference type="PROSITE" id="PS00028">
    <property type="entry name" value="ZINC_FINGER_C2H2_1"/>
    <property type="match status" value="1"/>
</dbReference>
<dbReference type="RefSeq" id="XP_003867921.1">
    <property type="nucleotide sequence ID" value="XM_003867873.1"/>
</dbReference>
<protein>
    <submittedName>
        <fullName evidence="8">Transcription factor</fullName>
    </submittedName>
</protein>
<organism evidence="8 9">
    <name type="scientific">Candida orthopsilosis (strain 90-125)</name>
    <name type="common">Yeast</name>
    <dbReference type="NCBI Taxonomy" id="1136231"/>
    <lineage>
        <taxon>Eukaryota</taxon>
        <taxon>Fungi</taxon>
        <taxon>Dikarya</taxon>
        <taxon>Ascomycota</taxon>
        <taxon>Saccharomycotina</taxon>
        <taxon>Pichiomycetes</taxon>
        <taxon>Debaryomycetaceae</taxon>
        <taxon>Candida/Lodderomyces clade</taxon>
        <taxon>Candida</taxon>
    </lineage>
</organism>
<dbReference type="OrthoDB" id="3214149at2759"/>
<name>H8X1S9_CANO9</name>
<keyword evidence="4" id="KW-0862">Zinc</keyword>
<dbReference type="GeneID" id="14538231"/>
<feature type="region of interest" description="Disordered" evidence="6">
    <location>
        <begin position="34"/>
        <end position="55"/>
    </location>
</feature>
<evidence type="ECO:0000313" key="9">
    <source>
        <dbReference type="Proteomes" id="UP000005018"/>
    </source>
</evidence>
<feature type="domain" description="C2H2-type" evidence="7">
    <location>
        <begin position="135"/>
        <end position="160"/>
    </location>
</feature>
<dbReference type="InterPro" id="IPR013087">
    <property type="entry name" value="Znf_C2H2_type"/>
</dbReference>
<dbReference type="GO" id="GO:0045944">
    <property type="term" value="P:positive regulation of transcription by RNA polymerase II"/>
    <property type="evidence" value="ECO:0007669"/>
    <property type="project" value="UniProtKB-ARBA"/>
</dbReference>
<dbReference type="PANTHER" id="PTHR19818">
    <property type="entry name" value="ZINC FINGER PROTEIN ZIC AND GLI"/>
    <property type="match status" value="1"/>
</dbReference>
<evidence type="ECO:0000256" key="1">
    <source>
        <dbReference type="ARBA" id="ARBA00022723"/>
    </source>
</evidence>
<sequence>MIGATEVKLEPRDAEQSTEVEIPQVAAPIAQDVVSGSESREVTTAPSTNNRMSPTQEFTCRWNECNEKQHTNLTNLVNHVNVTHIGPPTTGPQTTSSTNPKNICLWENCSRYGVEQPSRFSLISHCRTHTGEKPFFCPIPECEKHFTRSDALTKHVKGVHDLHNIKDQLSALKEKARRGQLDLGFNVENLSDEEYARIIDDDYELKMPWWFNNEFVNLLKEVESKEDNEFTIGDVENLPLDTRQYWLSDIRIKQFLDSKPVEEGSFINENDANNDIVNIAKKQYQFEHPNEIIPEINSKNILHFLSQDSKKLASKYITKNPVLDEIENIDKITDLPELKQLHNSLLNQLNTGLKINKVVSNQLQAKTKEKRQLWARNQLLIDANLQIGLPPEANSTPQRVMQDRFDEELLRG</sequence>
<evidence type="ECO:0000256" key="4">
    <source>
        <dbReference type="ARBA" id="ARBA00022833"/>
    </source>
</evidence>
<evidence type="ECO:0000259" key="7">
    <source>
        <dbReference type="PROSITE" id="PS50157"/>
    </source>
</evidence>
<dbReference type="SMART" id="SM00355">
    <property type="entry name" value="ZnF_C2H2"/>
    <property type="match status" value="3"/>
</dbReference>
<keyword evidence="9" id="KW-1185">Reference proteome</keyword>